<name>A0A2V1K867_9ACTO</name>
<evidence type="ECO:0000256" key="1">
    <source>
        <dbReference type="SAM" id="Coils"/>
    </source>
</evidence>
<evidence type="ECO:0000313" key="2">
    <source>
        <dbReference type="EMBL" id="PWF27656.1"/>
    </source>
</evidence>
<organism evidence="2 3">
    <name type="scientific">Ancrocorticia populi</name>
    <dbReference type="NCBI Taxonomy" id="2175228"/>
    <lineage>
        <taxon>Bacteria</taxon>
        <taxon>Bacillati</taxon>
        <taxon>Actinomycetota</taxon>
        <taxon>Actinomycetes</taxon>
        <taxon>Actinomycetales</taxon>
        <taxon>Actinomycetaceae</taxon>
        <taxon>Ancrocorticia</taxon>
    </lineage>
</organism>
<dbReference type="Pfam" id="PF09438">
    <property type="entry name" value="DUF2017"/>
    <property type="match status" value="1"/>
</dbReference>
<dbReference type="EMBL" id="QETB01000001">
    <property type="protein sequence ID" value="PWF27656.1"/>
    <property type="molecule type" value="Genomic_DNA"/>
</dbReference>
<dbReference type="Proteomes" id="UP000245283">
    <property type="component" value="Unassembled WGS sequence"/>
</dbReference>
<keyword evidence="3" id="KW-1185">Reference proteome</keyword>
<accession>A0A2V1K867</accession>
<comment type="caution">
    <text evidence="2">The sequence shown here is derived from an EMBL/GenBank/DDBJ whole genome shotgun (WGS) entry which is preliminary data.</text>
</comment>
<evidence type="ECO:0000313" key="3">
    <source>
        <dbReference type="Proteomes" id="UP000245283"/>
    </source>
</evidence>
<protein>
    <submittedName>
        <fullName evidence="2">Uncharacterized protein</fullName>
    </submittedName>
</protein>
<dbReference type="OrthoDB" id="3268479at2"/>
<dbReference type="InterPro" id="IPR018561">
    <property type="entry name" value="AosR"/>
</dbReference>
<feature type="coiled-coil region" evidence="1">
    <location>
        <begin position="51"/>
        <end position="78"/>
    </location>
</feature>
<dbReference type="AlphaFoldDB" id="A0A2V1K867"/>
<reference evidence="3" key="1">
    <citation type="submission" date="2018-05" db="EMBL/GenBank/DDBJ databases">
        <authorList>
            <person name="Li Y."/>
        </authorList>
    </citation>
    <scope>NUCLEOTIDE SEQUENCE [LARGE SCALE GENOMIC DNA]</scope>
    <source>
        <strain evidence="3">sk1b4</strain>
    </source>
</reference>
<gene>
    <name evidence="2" type="ORF">DD236_04580</name>
</gene>
<keyword evidence="1" id="KW-0175">Coiled coil</keyword>
<dbReference type="RefSeq" id="WP_109093152.1">
    <property type="nucleotide sequence ID" value="NZ_CAMELQ010000069.1"/>
</dbReference>
<proteinExistence type="predicted"/>
<sequence length="241" mass="26756">MIAFHIERGGYVARADSTERRLMRGLASDVGTMLGISITDIIEKRRESAEADDLLALYESELTELEGLEAQLREEIGEGGSANPDSSEWSIGSERDREAAIPMDEAIARLLPDMSEDPELARSLRAKTQDSLAAEKAENLATFFDSLDNDNDVVWVENERTTAWLAAVNDIRIVLSSRLDIVDEASSEAVYTRASYLTGEEAAAEGREIEDEDDLLAVLYAMLTWWQESLLIAVGIKARRR</sequence>